<comment type="caution">
    <text evidence="1">The sequence shown here is derived from an EMBL/GenBank/DDBJ whole genome shotgun (WGS) entry which is preliminary data.</text>
</comment>
<protein>
    <submittedName>
        <fullName evidence="1">Uncharacterized protein</fullName>
    </submittedName>
</protein>
<evidence type="ECO:0000313" key="1">
    <source>
        <dbReference type="EMBL" id="KXV03502.1"/>
    </source>
</evidence>
<dbReference type="EMBL" id="LHZB01000058">
    <property type="protein sequence ID" value="KXV03502.1"/>
    <property type="molecule type" value="Genomic_DNA"/>
</dbReference>
<reference evidence="1 2" key="1">
    <citation type="submission" date="2015-06" db="EMBL/GenBank/DDBJ databases">
        <title>Improved classification and identification of acetic acid bacteria using matrix-assisted laser desorption/ionization time-of-flight mass spectrometry; Gluconobacter nephelii and Gluconobacter uchimurae are later heterotypic synonyms of Gluconobacter japonicus and Gluconobacter oxydans, respectively.</title>
        <authorList>
            <person name="Li L."/>
            <person name="Cleenwerck I."/>
            <person name="De Vuyst L."/>
            <person name="Vandamme P."/>
        </authorList>
    </citation>
    <scope>NUCLEOTIDE SEQUENCE [LARGE SCALE GENOMIC DNA]</scope>
    <source>
        <strain evidence="1 2">LMG 1764</strain>
    </source>
</reference>
<dbReference type="AlphaFoldDB" id="A0A149R1U2"/>
<sequence>MADYYSKFSALIPFRSVEARACALALRDAHNAQWEERQPHHDEHYHFGAEIEDSSTDGMAPLWVHDDGGSNVAGLIEFVQACARQKLCAGRRWCVVWSYDCSKPRLDGYGGGACVIDLETGDCLASLDLVDMADSIANGDHETVRIDVGMAATAHDVLCLEMAASDRTEDLSEEIKTLSPLVQALKSVAERRTVTLVGSGPD</sequence>
<gene>
    <name evidence="1" type="ORF">AD929_00720</name>
</gene>
<accession>A0A149R1U2</accession>
<proteinExistence type="predicted"/>
<dbReference type="PATRIC" id="fig|442.7.peg.2426"/>
<evidence type="ECO:0000313" key="2">
    <source>
        <dbReference type="Proteomes" id="UP000075573"/>
    </source>
</evidence>
<name>A0A149R1U2_9PROT</name>
<dbReference type="Proteomes" id="UP000075573">
    <property type="component" value="Unassembled WGS sequence"/>
</dbReference>
<organism evidence="1 2">
    <name type="scientific">Gluconobacter potus</name>
    <dbReference type="NCBI Taxonomy" id="2724927"/>
    <lineage>
        <taxon>Bacteria</taxon>
        <taxon>Pseudomonadati</taxon>
        <taxon>Pseudomonadota</taxon>
        <taxon>Alphaproteobacteria</taxon>
        <taxon>Acetobacterales</taxon>
        <taxon>Acetobacteraceae</taxon>
        <taxon>Gluconobacter</taxon>
    </lineage>
</organism>